<name>A0A453PV17_AEGTS</name>
<evidence type="ECO:0000256" key="1">
    <source>
        <dbReference type="SAM" id="MobiDB-lite"/>
    </source>
</evidence>
<dbReference type="EnsemblPlants" id="AET6Gv20866100.1">
    <property type="protein sequence ID" value="AET6Gv20866100.1"/>
    <property type="gene ID" value="AET6Gv20866100"/>
</dbReference>
<keyword evidence="3" id="KW-1185">Reference proteome</keyword>
<reference evidence="2" key="5">
    <citation type="journal article" date="2021" name="G3 (Bethesda)">
        <title>Aegilops tauschii genome assembly Aet v5.0 features greater sequence contiguity and improved annotation.</title>
        <authorList>
            <person name="Wang L."/>
            <person name="Zhu T."/>
            <person name="Rodriguez J.C."/>
            <person name="Deal K.R."/>
            <person name="Dubcovsky J."/>
            <person name="McGuire P.E."/>
            <person name="Lux T."/>
            <person name="Spannagl M."/>
            <person name="Mayer K.F.X."/>
            <person name="Baldrich P."/>
            <person name="Meyers B.C."/>
            <person name="Huo N."/>
            <person name="Gu Y.Q."/>
            <person name="Zhou H."/>
            <person name="Devos K.M."/>
            <person name="Bennetzen J.L."/>
            <person name="Unver T."/>
            <person name="Budak H."/>
            <person name="Gulick P.J."/>
            <person name="Galiba G."/>
            <person name="Kalapos B."/>
            <person name="Nelson D.R."/>
            <person name="Li P."/>
            <person name="You F.M."/>
            <person name="Luo M.C."/>
            <person name="Dvorak J."/>
        </authorList>
    </citation>
    <scope>NUCLEOTIDE SEQUENCE [LARGE SCALE GENOMIC DNA]</scope>
    <source>
        <strain evidence="2">cv. AL8/78</strain>
    </source>
</reference>
<protein>
    <submittedName>
        <fullName evidence="2">Uncharacterized protein</fullName>
    </submittedName>
</protein>
<organism evidence="2 3">
    <name type="scientific">Aegilops tauschii subsp. strangulata</name>
    <name type="common">Goatgrass</name>
    <dbReference type="NCBI Taxonomy" id="200361"/>
    <lineage>
        <taxon>Eukaryota</taxon>
        <taxon>Viridiplantae</taxon>
        <taxon>Streptophyta</taxon>
        <taxon>Embryophyta</taxon>
        <taxon>Tracheophyta</taxon>
        <taxon>Spermatophyta</taxon>
        <taxon>Magnoliopsida</taxon>
        <taxon>Liliopsida</taxon>
        <taxon>Poales</taxon>
        <taxon>Poaceae</taxon>
        <taxon>BOP clade</taxon>
        <taxon>Pooideae</taxon>
        <taxon>Triticodae</taxon>
        <taxon>Triticeae</taxon>
        <taxon>Triticinae</taxon>
        <taxon>Aegilops</taxon>
    </lineage>
</organism>
<evidence type="ECO:0000313" key="3">
    <source>
        <dbReference type="Proteomes" id="UP000015105"/>
    </source>
</evidence>
<feature type="region of interest" description="Disordered" evidence="1">
    <location>
        <begin position="94"/>
        <end position="125"/>
    </location>
</feature>
<reference evidence="3" key="1">
    <citation type="journal article" date="2014" name="Science">
        <title>Ancient hybridizations among the ancestral genomes of bread wheat.</title>
        <authorList>
            <consortium name="International Wheat Genome Sequencing Consortium,"/>
            <person name="Marcussen T."/>
            <person name="Sandve S.R."/>
            <person name="Heier L."/>
            <person name="Spannagl M."/>
            <person name="Pfeifer M."/>
            <person name="Jakobsen K.S."/>
            <person name="Wulff B.B."/>
            <person name="Steuernagel B."/>
            <person name="Mayer K.F."/>
            <person name="Olsen O.A."/>
        </authorList>
    </citation>
    <scope>NUCLEOTIDE SEQUENCE [LARGE SCALE GENOMIC DNA]</scope>
    <source>
        <strain evidence="3">cv. AL8/78</strain>
    </source>
</reference>
<reference evidence="2" key="4">
    <citation type="submission" date="2019-03" db="UniProtKB">
        <authorList>
            <consortium name="EnsemblPlants"/>
        </authorList>
    </citation>
    <scope>IDENTIFICATION</scope>
</reference>
<dbReference type="AlphaFoldDB" id="A0A453PV17"/>
<reference evidence="2" key="3">
    <citation type="journal article" date="2017" name="Nature">
        <title>Genome sequence of the progenitor of the wheat D genome Aegilops tauschii.</title>
        <authorList>
            <person name="Luo M.C."/>
            <person name="Gu Y.Q."/>
            <person name="Puiu D."/>
            <person name="Wang H."/>
            <person name="Twardziok S.O."/>
            <person name="Deal K.R."/>
            <person name="Huo N."/>
            <person name="Zhu T."/>
            <person name="Wang L."/>
            <person name="Wang Y."/>
            <person name="McGuire P.E."/>
            <person name="Liu S."/>
            <person name="Long H."/>
            <person name="Ramasamy R.K."/>
            <person name="Rodriguez J.C."/>
            <person name="Van S.L."/>
            <person name="Yuan L."/>
            <person name="Wang Z."/>
            <person name="Xia Z."/>
            <person name="Xiao L."/>
            <person name="Anderson O.D."/>
            <person name="Ouyang S."/>
            <person name="Liang Y."/>
            <person name="Zimin A.V."/>
            <person name="Pertea G."/>
            <person name="Qi P."/>
            <person name="Bennetzen J.L."/>
            <person name="Dai X."/>
            <person name="Dawson M.W."/>
            <person name="Muller H.G."/>
            <person name="Kugler K."/>
            <person name="Rivarola-Duarte L."/>
            <person name="Spannagl M."/>
            <person name="Mayer K.F.X."/>
            <person name="Lu F.H."/>
            <person name="Bevan M.W."/>
            <person name="Leroy P."/>
            <person name="Li P."/>
            <person name="You F.M."/>
            <person name="Sun Q."/>
            <person name="Liu Z."/>
            <person name="Lyons E."/>
            <person name="Wicker T."/>
            <person name="Salzberg S.L."/>
            <person name="Devos K.M."/>
            <person name="Dvorak J."/>
        </authorList>
    </citation>
    <scope>NUCLEOTIDE SEQUENCE [LARGE SCALE GENOMIC DNA]</scope>
    <source>
        <strain evidence="2">cv. AL8/78</strain>
    </source>
</reference>
<proteinExistence type="predicted"/>
<evidence type="ECO:0000313" key="2">
    <source>
        <dbReference type="EnsemblPlants" id="AET6Gv20866100.1"/>
    </source>
</evidence>
<accession>A0A453PV17</accession>
<dbReference type="Gramene" id="AET6Gv20866100.1">
    <property type="protein sequence ID" value="AET6Gv20866100.1"/>
    <property type="gene ID" value="AET6Gv20866100"/>
</dbReference>
<feature type="compositionally biased region" description="Acidic residues" evidence="1">
    <location>
        <begin position="109"/>
        <end position="121"/>
    </location>
</feature>
<dbReference type="Proteomes" id="UP000015105">
    <property type="component" value="Chromosome 6D"/>
</dbReference>
<sequence>PLREPLSEAELLLWDVANCLGAWGQPSYTTREQEDGARVAVTVRIWVPKTSKISVEEEHYWRFTKYRKSAKKAKQAAAHEAVTFMRSRFRSILDDSPWSSVPHYHSHVDEEEESPEEDSDDHDGTTVCLGINIGRETCTNNYSLYQKRSYIMRLRE</sequence>
<reference evidence="3" key="2">
    <citation type="journal article" date="2017" name="Nat. Plants">
        <title>The Aegilops tauschii genome reveals multiple impacts of transposons.</title>
        <authorList>
            <person name="Zhao G."/>
            <person name="Zou C."/>
            <person name="Li K."/>
            <person name="Wang K."/>
            <person name="Li T."/>
            <person name="Gao L."/>
            <person name="Zhang X."/>
            <person name="Wang H."/>
            <person name="Yang Z."/>
            <person name="Liu X."/>
            <person name="Jiang W."/>
            <person name="Mao L."/>
            <person name="Kong X."/>
            <person name="Jiao Y."/>
            <person name="Jia J."/>
        </authorList>
    </citation>
    <scope>NUCLEOTIDE SEQUENCE [LARGE SCALE GENOMIC DNA]</scope>
    <source>
        <strain evidence="3">cv. AL8/78</strain>
    </source>
</reference>